<gene>
    <name evidence="3" type="ORF">D1164_00575</name>
</gene>
<dbReference type="AlphaFoldDB" id="A0A399DAC8"/>
<evidence type="ECO:0000313" key="4">
    <source>
        <dbReference type="Proteomes" id="UP000266441"/>
    </source>
</evidence>
<dbReference type="InterPro" id="IPR050463">
    <property type="entry name" value="Gfo/Idh/MocA_oxidrdct_glycsds"/>
</dbReference>
<dbReference type="OrthoDB" id="9795543at2"/>
<dbReference type="Pfam" id="PF19051">
    <property type="entry name" value="GFO_IDH_MocA_C2"/>
    <property type="match status" value="1"/>
</dbReference>
<dbReference type="EMBL" id="QWET01000001">
    <property type="protein sequence ID" value="RIH66960.1"/>
    <property type="molecule type" value="Genomic_DNA"/>
</dbReference>
<dbReference type="Proteomes" id="UP000266441">
    <property type="component" value="Unassembled WGS sequence"/>
</dbReference>
<dbReference type="Pfam" id="PF01408">
    <property type="entry name" value="GFO_IDH_MocA"/>
    <property type="match status" value="1"/>
</dbReference>
<protein>
    <submittedName>
        <fullName evidence="3">Gfo/Idh/MocA family oxidoreductase</fullName>
    </submittedName>
</protein>
<dbReference type="PANTHER" id="PTHR43818">
    <property type="entry name" value="BCDNA.GH03377"/>
    <property type="match status" value="1"/>
</dbReference>
<dbReference type="SUPFAM" id="SSF51735">
    <property type="entry name" value="NAD(P)-binding Rossmann-fold domains"/>
    <property type="match status" value="1"/>
</dbReference>
<dbReference type="InterPro" id="IPR000683">
    <property type="entry name" value="Gfo/Idh/MocA-like_OxRdtase_N"/>
</dbReference>
<dbReference type="NCBIfam" id="TIGR01409">
    <property type="entry name" value="TAT_signal_seq"/>
    <property type="match status" value="1"/>
</dbReference>
<evidence type="ECO:0000259" key="1">
    <source>
        <dbReference type="Pfam" id="PF01408"/>
    </source>
</evidence>
<dbReference type="SUPFAM" id="SSF55347">
    <property type="entry name" value="Glyceraldehyde-3-phosphate dehydrogenase-like, C-terminal domain"/>
    <property type="match status" value="1"/>
</dbReference>
<accession>A0A399DAC8</accession>
<feature type="domain" description="Gfo/Idh/MocA-like oxidoreductase N-terminal" evidence="1">
    <location>
        <begin position="46"/>
        <end position="186"/>
    </location>
</feature>
<dbReference type="InterPro" id="IPR043906">
    <property type="entry name" value="Gfo/Idh/MocA_OxRdtase_bact_C"/>
</dbReference>
<dbReference type="Gene3D" id="3.40.50.720">
    <property type="entry name" value="NAD(P)-binding Rossmann-like Domain"/>
    <property type="match status" value="1"/>
</dbReference>
<dbReference type="GO" id="GO:0000166">
    <property type="term" value="F:nucleotide binding"/>
    <property type="evidence" value="ECO:0007669"/>
    <property type="project" value="InterPro"/>
</dbReference>
<reference evidence="3 4" key="1">
    <citation type="journal article" date="2015" name="Int. J. Syst. Evol. Microbiol.">
        <title>Mariniphaga sediminis sp. nov., isolated from coastal sediment.</title>
        <authorList>
            <person name="Wang F.Q."/>
            <person name="Shen Q.Y."/>
            <person name="Chen G.J."/>
            <person name="Du Z.J."/>
        </authorList>
    </citation>
    <scope>NUCLEOTIDE SEQUENCE [LARGE SCALE GENOMIC DNA]</scope>
    <source>
        <strain evidence="3 4">SY21</strain>
    </source>
</reference>
<organism evidence="3 4">
    <name type="scientific">Mariniphaga sediminis</name>
    <dbReference type="NCBI Taxonomy" id="1628158"/>
    <lineage>
        <taxon>Bacteria</taxon>
        <taxon>Pseudomonadati</taxon>
        <taxon>Bacteroidota</taxon>
        <taxon>Bacteroidia</taxon>
        <taxon>Marinilabiliales</taxon>
        <taxon>Prolixibacteraceae</taxon>
        <taxon>Mariniphaga</taxon>
    </lineage>
</organism>
<feature type="domain" description="Gfo/Idh/MocA-like oxidoreductase bacterial type C-terminal" evidence="2">
    <location>
        <begin position="221"/>
        <end position="299"/>
    </location>
</feature>
<comment type="caution">
    <text evidence="3">The sequence shown here is derived from an EMBL/GenBank/DDBJ whole genome shotgun (WGS) entry which is preliminary data.</text>
</comment>
<evidence type="ECO:0000259" key="2">
    <source>
        <dbReference type="Pfam" id="PF19051"/>
    </source>
</evidence>
<dbReference type="Gene3D" id="3.30.360.10">
    <property type="entry name" value="Dihydrodipicolinate Reductase, domain 2"/>
    <property type="match status" value="1"/>
</dbReference>
<proteinExistence type="predicted"/>
<sequence length="474" mass="52980">MDNKDNQATTTRRNFIKAAAVAGAGIMILPRCTLGGKGFVPPSDKINIALVGAGDISMHHLNEVFKYDDVQIISIADPAEYWDNKVLNKQESGRRPRKKLIESHYAQKTPNYKITEYEDFRVMLEKDSAIDAVICCSPDNTHAHISILSMRAGKHVYCQKPLTHNIWEARKVREVARETGLATQMGNQLHALDTIRQTVEYLRSGVIGTVHDAYSWVGATRYWKGISGYPTEKMKVPRGFNWDVWLGPTSFRPYHSAYTPFTWRDFWDFGNGALGDFGCHDMDAATWAFGLDSPESVQVFPAGNRGSSEMTPYGEIGHYYFGGNDKRSPIKLTWFSGGLLPEHPAALPRDVKLNKSRGAMFIGDKGLILTNGGASGAPEIFPKSLRESFTPPPESLPRSKGHHREWFDAIKGGEMPLSNFEYASKLTEITLLGVLSLRLGGEKILWDKENMKAIGLPEADQIIKEPVRQGWEMC</sequence>
<name>A0A399DAC8_9BACT</name>
<dbReference type="PANTHER" id="PTHR43818:SF10">
    <property type="entry name" value="NADH-DEPENDENT DEHYDROGENASE-RELATED"/>
    <property type="match status" value="1"/>
</dbReference>
<dbReference type="InterPro" id="IPR036291">
    <property type="entry name" value="NAD(P)-bd_dom_sf"/>
</dbReference>
<dbReference type="RefSeq" id="WP_119347986.1">
    <property type="nucleotide sequence ID" value="NZ_QWET01000001.1"/>
</dbReference>
<dbReference type="InterPro" id="IPR019546">
    <property type="entry name" value="TAT_signal_bac_arc"/>
</dbReference>
<keyword evidence="4" id="KW-1185">Reference proteome</keyword>
<evidence type="ECO:0000313" key="3">
    <source>
        <dbReference type="EMBL" id="RIH66960.1"/>
    </source>
</evidence>